<proteinExistence type="predicted"/>
<evidence type="ECO:0000313" key="2">
    <source>
        <dbReference type="Proteomes" id="UP000038045"/>
    </source>
</evidence>
<protein>
    <submittedName>
        <fullName evidence="3">Transcriptional regulator</fullName>
    </submittedName>
</protein>
<reference evidence="3" key="1">
    <citation type="submission" date="2017-02" db="UniProtKB">
        <authorList>
            <consortium name="WormBaseParasite"/>
        </authorList>
    </citation>
    <scope>IDENTIFICATION</scope>
</reference>
<feature type="compositionally biased region" description="Basic and acidic residues" evidence="1">
    <location>
        <begin position="29"/>
        <end position="41"/>
    </location>
</feature>
<feature type="region of interest" description="Disordered" evidence="1">
    <location>
        <begin position="29"/>
        <end position="51"/>
    </location>
</feature>
<sequence>MNLTVMRAEKVKSIGELVNRLRHATREVPPEHADAARRTQNERQIGPDTADGVVGAMRLRWPEKRRKDAVLAIDQALEGIRRRLRVGCGTRRRTAADLSDDLSWGQHPRQAFVGDQCWVPGQAFVRWGEAR</sequence>
<keyword evidence="2" id="KW-1185">Reference proteome</keyword>
<evidence type="ECO:0000256" key="1">
    <source>
        <dbReference type="SAM" id="MobiDB-lite"/>
    </source>
</evidence>
<name>A0A0N4ZXV9_PARTI</name>
<dbReference type="Proteomes" id="UP000038045">
    <property type="component" value="Unplaced"/>
</dbReference>
<dbReference type="WBParaSite" id="PTRK_0001362200.1">
    <property type="protein sequence ID" value="PTRK_0001362200.1"/>
    <property type="gene ID" value="PTRK_0001362200"/>
</dbReference>
<organism evidence="2 3">
    <name type="scientific">Parastrongyloides trichosuri</name>
    <name type="common">Possum-specific nematode worm</name>
    <dbReference type="NCBI Taxonomy" id="131310"/>
    <lineage>
        <taxon>Eukaryota</taxon>
        <taxon>Metazoa</taxon>
        <taxon>Ecdysozoa</taxon>
        <taxon>Nematoda</taxon>
        <taxon>Chromadorea</taxon>
        <taxon>Rhabditida</taxon>
        <taxon>Tylenchina</taxon>
        <taxon>Panagrolaimomorpha</taxon>
        <taxon>Strongyloidoidea</taxon>
        <taxon>Strongyloididae</taxon>
        <taxon>Parastrongyloides</taxon>
    </lineage>
</organism>
<dbReference type="AlphaFoldDB" id="A0A0N4ZXV9"/>
<accession>A0A0N4ZXV9</accession>
<evidence type="ECO:0000313" key="3">
    <source>
        <dbReference type="WBParaSite" id="PTRK_0001362200.1"/>
    </source>
</evidence>